<gene>
    <name evidence="7" type="ORF">GCM10010981_45960</name>
</gene>
<keyword evidence="5" id="KW-0482">Metalloprotease</keyword>
<feature type="domain" description="MPN" evidence="6">
    <location>
        <begin position="1"/>
        <end position="67"/>
    </location>
</feature>
<accession>A0ABQ1GWF5</accession>
<keyword evidence="4" id="KW-0862">Zinc</keyword>
<proteinExistence type="predicted"/>
<dbReference type="Proteomes" id="UP000620046">
    <property type="component" value="Unassembled WGS sequence"/>
</dbReference>
<dbReference type="EMBL" id="BMJA01000007">
    <property type="protein sequence ID" value="GGA51374.1"/>
    <property type="molecule type" value="Genomic_DNA"/>
</dbReference>
<keyword evidence="2" id="KW-0479">Metal-binding</keyword>
<name>A0ABQ1GWF5_9GAMM</name>
<dbReference type="SUPFAM" id="SSF102712">
    <property type="entry name" value="JAB1/MPN domain"/>
    <property type="match status" value="1"/>
</dbReference>
<organism evidence="7 8">
    <name type="scientific">Dyella nitratireducens</name>
    <dbReference type="NCBI Taxonomy" id="1849580"/>
    <lineage>
        <taxon>Bacteria</taxon>
        <taxon>Pseudomonadati</taxon>
        <taxon>Pseudomonadota</taxon>
        <taxon>Gammaproteobacteria</taxon>
        <taxon>Lysobacterales</taxon>
        <taxon>Rhodanobacteraceae</taxon>
        <taxon>Dyella</taxon>
    </lineage>
</organism>
<evidence type="ECO:0000259" key="6">
    <source>
        <dbReference type="PROSITE" id="PS50249"/>
    </source>
</evidence>
<evidence type="ECO:0000256" key="2">
    <source>
        <dbReference type="ARBA" id="ARBA00022723"/>
    </source>
</evidence>
<evidence type="ECO:0000256" key="5">
    <source>
        <dbReference type="ARBA" id="ARBA00023049"/>
    </source>
</evidence>
<dbReference type="InterPro" id="IPR037518">
    <property type="entry name" value="MPN"/>
</dbReference>
<evidence type="ECO:0000313" key="8">
    <source>
        <dbReference type="Proteomes" id="UP000620046"/>
    </source>
</evidence>
<comment type="caution">
    <text evidence="7">The sequence shown here is derived from an EMBL/GenBank/DDBJ whole genome shotgun (WGS) entry which is preliminary data.</text>
</comment>
<evidence type="ECO:0000256" key="1">
    <source>
        <dbReference type="ARBA" id="ARBA00022670"/>
    </source>
</evidence>
<dbReference type="PROSITE" id="PS50249">
    <property type="entry name" value="MPN"/>
    <property type="match status" value="1"/>
</dbReference>
<dbReference type="InterPro" id="IPR028090">
    <property type="entry name" value="JAB_dom_prok"/>
</dbReference>
<dbReference type="Pfam" id="PF14464">
    <property type="entry name" value="Prok-JAB"/>
    <property type="match status" value="1"/>
</dbReference>
<keyword evidence="1" id="KW-0645">Protease</keyword>
<sequence>MQVESKLLVVGWFHSHPNLGAFFSGTDRKTQRDFFFHPYSTGYVVDPVRDEHAFFLGAESFQIPEDKVTPVHAAVLSRVESAMACEASSRGK</sequence>
<dbReference type="Gene3D" id="3.40.140.10">
    <property type="entry name" value="Cytidine Deaminase, domain 2"/>
    <property type="match status" value="1"/>
</dbReference>
<evidence type="ECO:0000256" key="4">
    <source>
        <dbReference type="ARBA" id="ARBA00022833"/>
    </source>
</evidence>
<evidence type="ECO:0000313" key="7">
    <source>
        <dbReference type="EMBL" id="GGA51374.1"/>
    </source>
</evidence>
<keyword evidence="3" id="KW-0378">Hydrolase</keyword>
<keyword evidence="8" id="KW-1185">Reference proteome</keyword>
<reference evidence="8" key="1">
    <citation type="journal article" date="2019" name="Int. J. Syst. Evol. Microbiol.">
        <title>The Global Catalogue of Microorganisms (GCM) 10K type strain sequencing project: providing services to taxonomists for standard genome sequencing and annotation.</title>
        <authorList>
            <consortium name="The Broad Institute Genomics Platform"/>
            <consortium name="The Broad Institute Genome Sequencing Center for Infectious Disease"/>
            <person name="Wu L."/>
            <person name="Ma J."/>
        </authorList>
    </citation>
    <scope>NUCLEOTIDE SEQUENCE [LARGE SCALE GENOMIC DNA]</scope>
    <source>
        <strain evidence="8">CGMCC 1.15439</strain>
    </source>
</reference>
<evidence type="ECO:0000256" key="3">
    <source>
        <dbReference type="ARBA" id="ARBA00022801"/>
    </source>
</evidence>
<protein>
    <recommendedName>
        <fullName evidence="6">MPN domain-containing protein</fullName>
    </recommendedName>
</protein>